<gene>
    <name evidence="4" type="ORF">BDK92_5997</name>
</gene>
<dbReference type="InterPro" id="IPR006311">
    <property type="entry name" value="TAT_signal"/>
</dbReference>
<dbReference type="Gene3D" id="2.60.40.1180">
    <property type="entry name" value="Golgi alpha-mannosidase II"/>
    <property type="match status" value="1"/>
</dbReference>
<dbReference type="InterPro" id="IPR012341">
    <property type="entry name" value="6hp_glycosidase-like_sf"/>
</dbReference>
<feature type="domain" description="Glycosyl hydrolase family 95 N-terminal" evidence="1">
    <location>
        <begin position="51"/>
        <end position="102"/>
    </location>
</feature>
<sequence length="790" mass="86053">MLESSRRGFLGLTGAAAAGIALGGARPFTAHAAPVRPADATLVPDAQATTLWYRTPAREDQIIREGLPIGNGRLGALVSGNPVDDALYLTDGSFWTGGRNDSLTSDGQLGYDASGFGSFGVLAQVHVTLTGHGPEEYTDYRRQLDLSNGIVSASYRIGKAHYRREIYASHPDDVIVLRLTQSGGGSHTGAISLVGTHGETTTATGDRASFAGALANGLRYAAAVTVLGSGGRVRADGAKVTFEGCREVLIVICAGTDYSPDAARDFRDPSTDPLALARAKAAAAAGIAPTKLLGTHVADYRRLYDRMTIDLGSSSPVQRALDSWSRLAVRYTDPSTADPELEAAYLQFGRYLTITGSRDGLPMNLQGLWIHNNTPDWYADYHTDINVQMNYWLADPAGLGECADALADYCVSQLPVWTDVTRRLFNDPKNRFRNSSGKLAGWAVAFSTNIHGGSGWVWHPSGNAWLCNSLWRHYEYSQDRAYLEKIYPVLKGAAEFWQARLITTTVTDSDGTSREVLIDDTAWSPEHGPDAKGITYAQELAWDLFQQIQVASERLGRDAEFAAEVKDLQSRLYLPRVSPTTGWLEEWMTPDNLGEVTHRHLSPLIGFFPADRIAFDTSPKELLDGVRNLLLARGMDSYGWACAWRSLCWARLKDAERAYQLYLTVMRPSMNNGNGTSANFFDMYSQGSYTIFQIDANLGGATAALEMLLYSRPGVIELLPALPRAWAAQGSVTGIGARGGFETDITWRDGKVLRATVRSIGGTSTEVRAGNWRQRVTLRPGEEVTLTPGR</sequence>
<dbReference type="Pfam" id="PF22124">
    <property type="entry name" value="Glyco_hydro_95_cat"/>
    <property type="match status" value="1"/>
</dbReference>
<protein>
    <submittedName>
        <fullName evidence="4">Alpha-L-fucosidase 2</fullName>
    </submittedName>
</protein>
<dbReference type="Gene3D" id="1.50.10.10">
    <property type="match status" value="1"/>
</dbReference>
<dbReference type="InterPro" id="IPR008928">
    <property type="entry name" value="6-hairpin_glycosidase_sf"/>
</dbReference>
<dbReference type="InterPro" id="IPR049053">
    <property type="entry name" value="AFCA-like_C"/>
</dbReference>
<dbReference type="AlphaFoldDB" id="A0A495JRI2"/>
<dbReference type="SUPFAM" id="SSF48208">
    <property type="entry name" value="Six-hairpin glycosidases"/>
    <property type="match status" value="1"/>
</dbReference>
<dbReference type="GO" id="GO:0005975">
    <property type="term" value="P:carbohydrate metabolic process"/>
    <property type="evidence" value="ECO:0007669"/>
    <property type="project" value="InterPro"/>
</dbReference>
<keyword evidence="5" id="KW-1185">Reference proteome</keyword>
<evidence type="ECO:0000313" key="5">
    <source>
        <dbReference type="Proteomes" id="UP000277671"/>
    </source>
</evidence>
<dbReference type="EMBL" id="RBKT01000001">
    <property type="protein sequence ID" value="RKR91596.1"/>
    <property type="molecule type" value="Genomic_DNA"/>
</dbReference>
<dbReference type="InterPro" id="IPR054363">
    <property type="entry name" value="GH95_cat"/>
</dbReference>
<dbReference type="Gene3D" id="2.70.98.50">
    <property type="entry name" value="putative glycoside hydrolase family protein from bacillus halodurans"/>
    <property type="match status" value="1"/>
</dbReference>
<name>A0A495JRI2_9ACTN</name>
<evidence type="ECO:0000259" key="3">
    <source>
        <dbReference type="Pfam" id="PF22124"/>
    </source>
</evidence>
<dbReference type="PANTHER" id="PTHR31084:SF3">
    <property type="entry name" value="ALPHA-FUCOSIDASE A"/>
    <property type="match status" value="1"/>
</dbReference>
<feature type="domain" description="Glycosyl hydrolase family 95 catalytic" evidence="3">
    <location>
        <begin position="291"/>
        <end position="708"/>
    </location>
</feature>
<dbReference type="Proteomes" id="UP000277671">
    <property type="component" value="Unassembled WGS sequence"/>
</dbReference>
<feature type="domain" description="Alpha fucosidase A-like C-terminal" evidence="2">
    <location>
        <begin position="711"/>
        <end position="775"/>
    </location>
</feature>
<dbReference type="Pfam" id="PF21307">
    <property type="entry name" value="Glyco_hydro_95_C"/>
    <property type="match status" value="1"/>
</dbReference>
<evidence type="ECO:0000313" key="4">
    <source>
        <dbReference type="EMBL" id="RKR91596.1"/>
    </source>
</evidence>
<comment type="caution">
    <text evidence="4">The sequence shown here is derived from an EMBL/GenBank/DDBJ whole genome shotgun (WGS) entry which is preliminary data.</text>
</comment>
<dbReference type="InterPro" id="IPR016518">
    <property type="entry name" value="Alpha-L-fucosidase"/>
</dbReference>
<organism evidence="4 5">
    <name type="scientific">Micromonospora pisi</name>
    <dbReference type="NCBI Taxonomy" id="589240"/>
    <lineage>
        <taxon>Bacteria</taxon>
        <taxon>Bacillati</taxon>
        <taxon>Actinomycetota</taxon>
        <taxon>Actinomycetes</taxon>
        <taxon>Micromonosporales</taxon>
        <taxon>Micromonosporaceae</taxon>
        <taxon>Micromonospora</taxon>
    </lineage>
</organism>
<dbReference type="NCBIfam" id="TIGR01409">
    <property type="entry name" value="TAT_signal_seq"/>
    <property type="match status" value="1"/>
</dbReference>
<feature type="domain" description="Glycosyl hydrolase family 95 N-terminal" evidence="1">
    <location>
        <begin position="119"/>
        <end position="259"/>
    </location>
</feature>
<dbReference type="InterPro" id="IPR027414">
    <property type="entry name" value="GH95_N_dom"/>
</dbReference>
<dbReference type="InterPro" id="IPR013780">
    <property type="entry name" value="Glyco_hydro_b"/>
</dbReference>
<accession>A0A495JRI2</accession>
<dbReference type="OrthoDB" id="9802600at2"/>
<proteinExistence type="predicted"/>
<reference evidence="4 5" key="1">
    <citation type="submission" date="2018-10" db="EMBL/GenBank/DDBJ databases">
        <title>Sequencing the genomes of 1000 actinobacteria strains.</title>
        <authorList>
            <person name="Klenk H.-P."/>
        </authorList>
    </citation>
    <scope>NUCLEOTIDE SEQUENCE [LARGE SCALE GENOMIC DNA]</scope>
    <source>
        <strain evidence="4 5">DSM 45175</strain>
    </source>
</reference>
<evidence type="ECO:0000259" key="1">
    <source>
        <dbReference type="Pfam" id="PF14498"/>
    </source>
</evidence>
<dbReference type="PIRSF" id="PIRSF007663">
    <property type="entry name" value="UCP007663"/>
    <property type="match status" value="1"/>
</dbReference>
<evidence type="ECO:0000259" key="2">
    <source>
        <dbReference type="Pfam" id="PF21307"/>
    </source>
</evidence>
<dbReference type="GO" id="GO:0004560">
    <property type="term" value="F:alpha-L-fucosidase activity"/>
    <property type="evidence" value="ECO:0007669"/>
    <property type="project" value="InterPro"/>
</dbReference>
<dbReference type="InterPro" id="IPR019546">
    <property type="entry name" value="TAT_signal_bac_arc"/>
</dbReference>
<dbReference type="Pfam" id="PF14498">
    <property type="entry name" value="Glyco_hyd_65N_2"/>
    <property type="match status" value="2"/>
</dbReference>
<dbReference type="RefSeq" id="WP_121159704.1">
    <property type="nucleotide sequence ID" value="NZ_RBKT01000001.1"/>
</dbReference>
<dbReference type="PANTHER" id="PTHR31084">
    <property type="entry name" value="ALPHA-L-FUCOSIDASE 2"/>
    <property type="match status" value="1"/>
</dbReference>
<dbReference type="PROSITE" id="PS51318">
    <property type="entry name" value="TAT"/>
    <property type="match status" value="1"/>
</dbReference>